<dbReference type="AlphaFoldDB" id="A0A8S0TUT8"/>
<comment type="caution">
    <text evidence="3">The sequence shown here is derived from an EMBL/GenBank/DDBJ whole genome shotgun (WGS) entry which is preliminary data.</text>
</comment>
<dbReference type="OrthoDB" id="1739578at2759"/>
<evidence type="ECO:0000313" key="4">
    <source>
        <dbReference type="Proteomes" id="UP000594638"/>
    </source>
</evidence>
<gene>
    <name evidence="3" type="ORF">OLEA9_A110677</name>
</gene>
<dbReference type="EMBL" id="CACTIH010007326">
    <property type="protein sequence ID" value="CAA3009788.1"/>
    <property type="molecule type" value="Genomic_DNA"/>
</dbReference>
<organism evidence="3 4">
    <name type="scientific">Olea europaea subsp. europaea</name>
    <dbReference type="NCBI Taxonomy" id="158383"/>
    <lineage>
        <taxon>Eukaryota</taxon>
        <taxon>Viridiplantae</taxon>
        <taxon>Streptophyta</taxon>
        <taxon>Embryophyta</taxon>
        <taxon>Tracheophyta</taxon>
        <taxon>Spermatophyta</taxon>
        <taxon>Magnoliopsida</taxon>
        <taxon>eudicotyledons</taxon>
        <taxon>Gunneridae</taxon>
        <taxon>Pentapetalae</taxon>
        <taxon>asterids</taxon>
        <taxon>lamiids</taxon>
        <taxon>Lamiales</taxon>
        <taxon>Oleaceae</taxon>
        <taxon>Oleeae</taxon>
        <taxon>Olea</taxon>
    </lineage>
</organism>
<dbReference type="GO" id="GO:0005524">
    <property type="term" value="F:ATP binding"/>
    <property type="evidence" value="ECO:0007669"/>
    <property type="project" value="UniProtKB-KW"/>
</dbReference>
<keyword evidence="1" id="KW-0547">Nucleotide-binding</keyword>
<dbReference type="Proteomes" id="UP000594638">
    <property type="component" value="Unassembled WGS sequence"/>
</dbReference>
<dbReference type="InterPro" id="IPR027417">
    <property type="entry name" value="P-loop_NTPase"/>
</dbReference>
<evidence type="ECO:0000256" key="2">
    <source>
        <dbReference type="ARBA" id="ARBA00022840"/>
    </source>
</evidence>
<name>A0A8S0TUT8_OLEEU</name>
<reference evidence="3 4" key="1">
    <citation type="submission" date="2019-12" db="EMBL/GenBank/DDBJ databases">
        <authorList>
            <person name="Alioto T."/>
            <person name="Alioto T."/>
            <person name="Gomez Garrido J."/>
        </authorList>
    </citation>
    <scope>NUCLEOTIDE SEQUENCE [LARGE SCALE GENOMIC DNA]</scope>
</reference>
<keyword evidence="2" id="KW-0067">ATP-binding</keyword>
<dbReference type="GO" id="GO:0005741">
    <property type="term" value="C:mitochondrial outer membrane"/>
    <property type="evidence" value="ECO:0007669"/>
    <property type="project" value="TreeGrafter"/>
</dbReference>
<dbReference type="PANTHER" id="PTHR45644:SF73">
    <property type="entry name" value="AAA-TYPE ATPASE FAMILY PROTEIN"/>
    <property type="match status" value="1"/>
</dbReference>
<dbReference type="Gramene" id="OE9A110677T1">
    <property type="protein sequence ID" value="OE9A110677C1"/>
    <property type="gene ID" value="OE9A110677"/>
</dbReference>
<dbReference type="Gene3D" id="3.40.50.300">
    <property type="entry name" value="P-loop containing nucleotide triphosphate hydrolases"/>
    <property type="match status" value="1"/>
</dbReference>
<proteinExistence type="predicted"/>
<protein>
    <submittedName>
        <fullName evidence="3">Uncharacterized protein LOC111314128 isoform X3</fullName>
    </submittedName>
</protein>
<dbReference type="PANTHER" id="PTHR45644">
    <property type="entry name" value="AAA ATPASE, PUTATIVE (AFU_ORTHOLOGUE AFUA_2G12920)-RELATED-RELATED"/>
    <property type="match status" value="1"/>
</dbReference>
<keyword evidence="4" id="KW-1185">Reference proteome</keyword>
<dbReference type="InterPro" id="IPR051701">
    <property type="entry name" value="Mito_OM_Translocase_MSP1"/>
</dbReference>
<evidence type="ECO:0000256" key="1">
    <source>
        <dbReference type="ARBA" id="ARBA00022741"/>
    </source>
</evidence>
<accession>A0A8S0TUT8</accession>
<sequence length="215" mass="24491">MFFSLSLFFATESLQPQSFSSYDIEKLAITELFELSFSKESAYTDSSGREGLLHWKQQLDRNVDTRKLEANICSIHLVLNRIGIFCTDLETLCIKDKALNYVLTLQSKSPNLSSQVKVSDMDSTCCIAFKMKTRVLRKSLKDVVTENELQKRILVDVIPPSDVGVAFIDIGALENVKETLKELVMLPLRRPEIFSKGWQMDLIYYANKALISTVY</sequence>
<evidence type="ECO:0000313" key="3">
    <source>
        <dbReference type="EMBL" id="CAA3009788.1"/>
    </source>
</evidence>